<comment type="cofactor">
    <cofactor evidence="1 6">
        <name>pyridoxal 5'-phosphate</name>
        <dbReference type="ChEBI" id="CHEBI:597326"/>
    </cofactor>
</comment>
<dbReference type="InterPro" id="IPR050596">
    <property type="entry name" value="AspAT/PAT-like"/>
</dbReference>
<dbReference type="InterPro" id="IPR015424">
    <property type="entry name" value="PyrdxlP-dep_Trfase"/>
</dbReference>
<dbReference type="SUPFAM" id="SSF53383">
    <property type="entry name" value="PLP-dependent transferases"/>
    <property type="match status" value="1"/>
</dbReference>
<name>A0A6J4Q0T3_9ACTN</name>
<dbReference type="InterPro" id="IPR015422">
    <property type="entry name" value="PyrdxlP-dep_Trfase_small"/>
</dbReference>
<dbReference type="CDD" id="cd00609">
    <property type="entry name" value="AAT_like"/>
    <property type="match status" value="1"/>
</dbReference>
<evidence type="ECO:0000256" key="2">
    <source>
        <dbReference type="ARBA" id="ARBA00007441"/>
    </source>
</evidence>
<sequence>MNTSAIVSERMGNVPFSGIREIFEQAKRLEESGASITHMEIGRPDFDTPAHIKAAAIEALESGQVHYGSNRGIPELGRAIAERLERENGIRVDPETEVLVTVGCTEAVLVAFLAFLGQGEEVLLPEPSWQMYVGGAELVGGRPVSVPLREENRFEVDPGDVAARITPRTKMLVLCSPHNPTGAVVETVRALAELCLEHDLLVLSDEIYDKMLYDGAEHTSIASLPGMFERTVTINGFSKAYAMDGWRLGYAAGHRELVRPMLKAHQHATTCANTFAQFGAAAAYRGPQECVSEMVGEFDRRRRFLVEALNDLPGVSCATPRGAFYAFPAFRGYEMGSRAMAAYLLEEARVACVPGTVFGAGGEEFIRLAYSTDYESIVAGAERMRVALGRLRG</sequence>
<keyword evidence="3 6" id="KW-0032">Aminotransferase</keyword>
<dbReference type="PROSITE" id="PS00105">
    <property type="entry name" value="AA_TRANSFER_CLASS_1"/>
    <property type="match status" value="1"/>
</dbReference>
<organism evidence="8">
    <name type="scientific">uncultured Rubrobacteraceae bacterium</name>
    <dbReference type="NCBI Taxonomy" id="349277"/>
    <lineage>
        <taxon>Bacteria</taxon>
        <taxon>Bacillati</taxon>
        <taxon>Actinomycetota</taxon>
        <taxon>Rubrobacteria</taxon>
        <taxon>Rubrobacterales</taxon>
        <taxon>Rubrobacteraceae</taxon>
        <taxon>environmental samples</taxon>
    </lineage>
</organism>
<protein>
    <recommendedName>
        <fullName evidence="6">Aminotransferase</fullName>
        <ecNumber evidence="6">2.6.1.-</ecNumber>
    </recommendedName>
</protein>
<evidence type="ECO:0000256" key="5">
    <source>
        <dbReference type="ARBA" id="ARBA00022898"/>
    </source>
</evidence>
<evidence type="ECO:0000256" key="1">
    <source>
        <dbReference type="ARBA" id="ARBA00001933"/>
    </source>
</evidence>
<dbReference type="InterPro" id="IPR004839">
    <property type="entry name" value="Aminotransferase_I/II_large"/>
</dbReference>
<dbReference type="GO" id="GO:0006520">
    <property type="term" value="P:amino acid metabolic process"/>
    <property type="evidence" value="ECO:0007669"/>
    <property type="project" value="InterPro"/>
</dbReference>
<dbReference type="Pfam" id="PF00155">
    <property type="entry name" value="Aminotran_1_2"/>
    <property type="match status" value="1"/>
</dbReference>
<evidence type="ECO:0000259" key="7">
    <source>
        <dbReference type="Pfam" id="PF00155"/>
    </source>
</evidence>
<dbReference type="FunFam" id="3.40.640.10:FF:000033">
    <property type="entry name" value="Aspartate aminotransferase"/>
    <property type="match status" value="1"/>
</dbReference>
<dbReference type="EC" id="2.6.1.-" evidence="6"/>
<dbReference type="Gene3D" id="3.40.640.10">
    <property type="entry name" value="Type I PLP-dependent aspartate aminotransferase-like (Major domain)"/>
    <property type="match status" value="1"/>
</dbReference>
<dbReference type="InterPro" id="IPR015421">
    <property type="entry name" value="PyrdxlP-dep_Trfase_major"/>
</dbReference>
<evidence type="ECO:0000256" key="3">
    <source>
        <dbReference type="ARBA" id="ARBA00022576"/>
    </source>
</evidence>
<dbReference type="PANTHER" id="PTHR46383:SF3">
    <property type="entry name" value="ASPARTATE AMINOTRANSFERASE-RELATED"/>
    <property type="match status" value="1"/>
</dbReference>
<feature type="domain" description="Aminotransferase class I/classII large" evidence="7">
    <location>
        <begin position="38"/>
        <end position="374"/>
    </location>
</feature>
<dbReference type="EMBL" id="CADCVA010000294">
    <property type="protein sequence ID" value="CAA9431306.1"/>
    <property type="molecule type" value="Genomic_DNA"/>
</dbReference>
<keyword evidence="5" id="KW-0663">Pyridoxal phosphate</keyword>
<evidence type="ECO:0000313" key="8">
    <source>
        <dbReference type="EMBL" id="CAA9431306.1"/>
    </source>
</evidence>
<accession>A0A6J4Q0T3</accession>
<keyword evidence="4 6" id="KW-0808">Transferase</keyword>
<dbReference type="Gene3D" id="3.90.1150.10">
    <property type="entry name" value="Aspartate Aminotransferase, domain 1"/>
    <property type="match status" value="1"/>
</dbReference>
<dbReference type="GO" id="GO:0008483">
    <property type="term" value="F:transaminase activity"/>
    <property type="evidence" value="ECO:0007669"/>
    <property type="project" value="UniProtKB-KW"/>
</dbReference>
<gene>
    <name evidence="8" type="ORF">AVDCRST_MAG82-2131</name>
</gene>
<proteinExistence type="inferred from homology"/>
<evidence type="ECO:0000256" key="4">
    <source>
        <dbReference type="ARBA" id="ARBA00022679"/>
    </source>
</evidence>
<dbReference type="PANTHER" id="PTHR46383">
    <property type="entry name" value="ASPARTATE AMINOTRANSFERASE"/>
    <property type="match status" value="1"/>
</dbReference>
<comment type="similarity">
    <text evidence="2 6">Belongs to the class-I pyridoxal-phosphate-dependent aminotransferase family.</text>
</comment>
<dbReference type="AlphaFoldDB" id="A0A6J4Q0T3"/>
<evidence type="ECO:0000256" key="6">
    <source>
        <dbReference type="RuleBase" id="RU000481"/>
    </source>
</evidence>
<dbReference type="InterPro" id="IPR004838">
    <property type="entry name" value="NHTrfase_class1_PyrdxlP-BS"/>
</dbReference>
<reference evidence="8" key="1">
    <citation type="submission" date="2020-02" db="EMBL/GenBank/DDBJ databases">
        <authorList>
            <person name="Meier V. D."/>
        </authorList>
    </citation>
    <scope>NUCLEOTIDE SEQUENCE</scope>
    <source>
        <strain evidence="8">AVDCRST_MAG82</strain>
    </source>
</reference>
<dbReference type="GO" id="GO:0030170">
    <property type="term" value="F:pyridoxal phosphate binding"/>
    <property type="evidence" value="ECO:0007669"/>
    <property type="project" value="InterPro"/>
</dbReference>